<dbReference type="Gene3D" id="3.40.630.30">
    <property type="match status" value="1"/>
</dbReference>
<dbReference type="CDD" id="cd04301">
    <property type="entry name" value="NAT_SF"/>
    <property type="match status" value="1"/>
</dbReference>
<gene>
    <name evidence="4" type="ORF">EV200_107131</name>
</gene>
<evidence type="ECO:0000313" key="5">
    <source>
        <dbReference type="Proteomes" id="UP000295684"/>
    </source>
</evidence>
<reference evidence="4 5" key="1">
    <citation type="submission" date="2019-03" db="EMBL/GenBank/DDBJ databases">
        <title>Genomic Encyclopedia of Type Strains, Phase IV (KMG-IV): sequencing the most valuable type-strain genomes for metagenomic binning, comparative biology and taxonomic classification.</title>
        <authorList>
            <person name="Goeker M."/>
        </authorList>
    </citation>
    <scope>NUCLEOTIDE SEQUENCE [LARGE SCALE GENOMIC DNA]</scope>
    <source>
        <strain evidence="4 5">DSM 103236</strain>
    </source>
</reference>
<evidence type="ECO:0000256" key="2">
    <source>
        <dbReference type="ARBA" id="ARBA00023315"/>
    </source>
</evidence>
<dbReference type="PROSITE" id="PS51186">
    <property type="entry name" value="GNAT"/>
    <property type="match status" value="1"/>
</dbReference>
<keyword evidence="1 4" id="KW-0808">Transferase</keyword>
<dbReference type="InterPro" id="IPR000182">
    <property type="entry name" value="GNAT_dom"/>
</dbReference>
<dbReference type="InterPro" id="IPR016181">
    <property type="entry name" value="Acyl_CoA_acyltransferase"/>
</dbReference>
<organism evidence="4 5">
    <name type="scientific">Pedobacter psychrotolerans</name>
    <dbReference type="NCBI Taxonomy" id="1843235"/>
    <lineage>
        <taxon>Bacteria</taxon>
        <taxon>Pseudomonadati</taxon>
        <taxon>Bacteroidota</taxon>
        <taxon>Sphingobacteriia</taxon>
        <taxon>Sphingobacteriales</taxon>
        <taxon>Sphingobacteriaceae</taxon>
        <taxon>Pedobacter</taxon>
    </lineage>
</organism>
<dbReference type="Proteomes" id="UP000295684">
    <property type="component" value="Unassembled WGS sequence"/>
</dbReference>
<dbReference type="EMBL" id="SLWO01000007">
    <property type="protein sequence ID" value="TCO21537.1"/>
    <property type="molecule type" value="Genomic_DNA"/>
</dbReference>
<evidence type="ECO:0000313" key="4">
    <source>
        <dbReference type="EMBL" id="TCO21537.1"/>
    </source>
</evidence>
<evidence type="ECO:0000259" key="3">
    <source>
        <dbReference type="PROSITE" id="PS51186"/>
    </source>
</evidence>
<feature type="domain" description="N-acetyltransferase" evidence="3">
    <location>
        <begin position="16"/>
        <end position="169"/>
    </location>
</feature>
<evidence type="ECO:0000256" key="1">
    <source>
        <dbReference type="ARBA" id="ARBA00022679"/>
    </source>
</evidence>
<sequence>MQLVPQVVAAANTVNMEIVELMPLHWEDIKSIYLQGIATKQATFQTDAPSWEEWDKTHLPGFRYLAMVNNIIAGWAALTPVSGRCVYAGVTEVSVYIHENFRGQGVGKSLLQKLITETEKGNIWTLQAGIFPENLPSMALHEKLGFRQVGYRERIGKMDGVWRDTVLLERRSKITGQD</sequence>
<dbReference type="PANTHER" id="PTHR43072:SF23">
    <property type="entry name" value="UPF0039 PROTEIN C11D3.02C"/>
    <property type="match status" value="1"/>
</dbReference>
<name>A0A4R2H675_9SPHI</name>
<dbReference type="PANTHER" id="PTHR43072">
    <property type="entry name" value="N-ACETYLTRANSFERASE"/>
    <property type="match status" value="1"/>
</dbReference>
<dbReference type="SUPFAM" id="SSF55729">
    <property type="entry name" value="Acyl-CoA N-acyltransferases (Nat)"/>
    <property type="match status" value="1"/>
</dbReference>
<dbReference type="GO" id="GO:0016747">
    <property type="term" value="F:acyltransferase activity, transferring groups other than amino-acyl groups"/>
    <property type="evidence" value="ECO:0007669"/>
    <property type="project" value="InterPro"/>
</dbReference>
<keyword evidence="2" id="KW-0012">Acyltransferase</keyword>
<accession>A0A4R2H675</accession>
<protein>
    <submittedName>
        <fullName evidence="4">Phosphinothricin acetyltransferase</fullName>
    </submittedName>
</protein>
<dbReference type="AlphaFoldDB" id="A0A4R2H675"/>
<proteinExistence type="predicted"/>
<dbReference type="Pfam" id="PF00583">
    <property type="entry name" value="Acetyltransf_1"/>
    <property type="match status" value="1"/>
</dbReference>
<comment type="caution">
    <text evidence="4">The sequence shown here is derived from an EMBL/GenBank/DDBJ whole genome shotgun (WGS) entry which is preliminary data.</text>
</comment>